<evidence type="ECO:0000313" key="2">
    <source>
        <dbReference type="WBParaSite" id="nRc.2.0.1.t24533-RA"/>
    </source>
</evidence>
<reference evidence="2" key="1">
    <citation type="submission" date="2022-11" db="UniProtKB">
        <authorList>
            <consortium name="WormBaseParasite"/>
        </authorList>
    </citation>
    <scope>IDENTIFICATION</scope>
</reference>
<keyword evidence="1" id="KW-1185">Reference proteome</keyword>
<name>A0A915JDE6_ROMCU</name>
<dbReference type="WBParaSite" id="nRc.2.0.1.t24533-RA">
    <property type="protein sequence ID" value="nRc.2.0.1.t24533-RA"/>
    <property type="gene ID" value="nRc.2.0.1.g24533"/>
</dbReference>
<sequence>MVRCIIAKFYFKRLMVRALHPIFAIQIGSHTKDDLMVRIKSSGTEVASSGTELNPVEPIVQHFSVSIRVAR</sequence>
<accession>A0A915JDE6</accession>
<dbReference type="Proteomes" id="UP000887565">
    <property type="component" value="Unplaced"/>
</dbReference>
<dbReference type="AlphaFoldDB" id="A0A915JDE6"/>
<proteinExistence type="predicted"/>
<evidence type="ECO:0000313" key="1">
    <source>
        <dbReference type="Proteomes" id="UP000887565"/>
    </source>
</evidence>
<protein>
    <submittedName>
        <fullName evidence="2">Uncharacterized protein</fullName>
    </submittedName>
</protein>
<organism evidence="1 2">
    <name type="scientific">Romanomermis culicivorax</name>
    <name type="common">Nematode worm</name>
    <dbReference type="NCBI Taxonomy" id="13658"/>
    <lineage>
        <taxon>Eukaryota</taxon>
        <taxon>Metazoa</taxon>
        <taxon>Ecdysozoa</taxon>
        <taxon>Nematoda</taxon>
        <taxon>Enoplea</taxon>
        <taxon>Dorylaimia</taxon>
        <taxon>Mermithida</taxon>
        <taxon>Mermithoidea</taxon>
        <taxon>Mermithidae</taxon>
        <taxon>Romanomermis</taxon>
    </lineage>
</organism>